<dbReference type="InterPro" id="IPR032820">
    <property type="entry name" value="ATPase_put"/>
</dbReference>
<reference evidence="2 3" key="1">
    <citation type="submission" date="2019-08" db="EMBL/GenBank/DDBJ databases">
        <title>Bacillus genomes from the desert of Cuatro Cienegas, Coahuila.</title>
        <authorList>
            <person name="Olmedo-Alvarez G."/>
        </authorList>
    </citation>
    <scope>NUCLEOTIDE SEQUENCE [LARGE SCALE GENOMIC DNA]</scope>
    <source>
        <strain evidence="2 3">CH40_1T</strain>
    </source>
</reference>
<evidence type="ECO:0000313" key="3">
    <source>
        <dbReference type="Proteomes" id="UP000323317"/>
    </source>
</evidence>
<sequence>MRHDDRRPFQAMALYSAILSQLVGSMLVGIFGGRWLDGFLDTAPLFLVIGLFLGLATGIYAMFRTVRTYFSGD</sequence>
<feature type="transmembrane region" description="Helical" evidence="1">
    <location>
        <begin position="12"/>
        <end position="31"/>
    </location>
</feature>
<keyword evidence="1" id="KW-0472">Membrane</keyword>
<dbReference type="AlphaFoldDB" id="A0A5D4KD00"/>
<name>A0A5D4KD00_9BACI</name>
<keyword evidence="1" id="KW-0812">Transmembrane</keyword>
<proteinExistence type="predicted"/>
<evidence type="ECO:0000256" key="1">
    <source>
        <dbReference type="SAM" id="Phobius"/>
    </source>
</evidence>
<evidence type="ECO:0000313" key="2">
    <source>
        <dbReference type="EMBL" id="TYR75287.1"/>
    </source>
</evidence>
<keyword evidence="1" id="KW-1133">Transmembrane helix</keyword>
<feature type="transmembrane region" description="Helical" evidence="1">
    <location>
        <begin position="43"/>
        <end position="63"/>
    </location>
</feature>
<dbReference type="EMBL" id="VTEH01000007">
    <property type="protein sequence ID" value="TYR75287.1"/>
    <property type="molecule type" value="Genomic_DNA"/>
</dbReference>
<gene>
    <name evidence="2" type="ORF">FZC79_11020</name>
</gene>
<dbReference type="RefSeq" id="WP_148946958.1">
    <property type="nucleotide sequence ID" value="NZ_JBNIKK010000004.1"/>
</dbReference>
<dbReference type="Pfam" id="PF09527">
    <property type="entry name" value="ATPase_gene1"/>
    <property type="match status" value="1"/>
</dbReference>
<dbReference type="Proteomes" id="UP000323317">
    <property type="component" value="Unassembled WGS sequence"/>
</dbReference>
<accession>A0A5D4KD00</accession>
<organism evidence="2 3">
    <name type="scientific">Rossellomorea vietnamensis</name>
    <dbReference type="NCBI Taxonomy" id="218284"/>
    <lineage>
        <taxon>Bacteria</taxon>
        <taxon>Bacillati</taxon>
        <taxon>Bacillota</taxon>
        <taxon>Bacilli</taxon>
        <taxon>Bacillales</taxon>
        <taxon>Bacillaceae</taxon>
        <taxon>Rossellomorea</taxon>
    </lineage>
</organism>
<protein>
    <submittedName>
        <fullName evidence="2">AtpZ/AtpI family protein</fullName>
    </submittedName>
</protein>
<comment type="caution">
    <text evidence="2">The sequence shown here is derived from an EMBL/GenBank/DDBJ whole genome shotgun (WGS) entry which is preliminary data.</text>
</comment>